<dbReference type="AlphaFoldDB" id="A0A6C0K264"/>
<accession>A0A6C0K264</accession>
<sequence>MYNQNCCAKSSQIDNNSDWSGNYNGTFYSTYYSNGTTPTYIQFESPIEIVRQEPNTPSWLIYLALPGYPSTEPLIAISSYNAEGLPSLNFVSGTLPFSGVALATKTDCQNKVLRGTVNGIIQVSGQYPPTVSFVEFQRV</sequence>
<protein>
    <submittedName>
        <fullName evidence="1">Uncharacterized protein</fullName>
    </submittedName>
</protein>
<reference evidence="1" key="1">
    <citation type="journal article" date="2020" name="Nature">
        <title>Giant virus diversity and host interactions through global metagenomics.</title>
        <authorList>
            <person name="Schulz F."/>
            <person name="Roux S."/>
            <person name="Paez-Espino D."/>
            <person name="Jungbluth S."/>
            <person name="Walsh D.A."/>
            <person name="Denef V.J."/>
            <person name="McMahon K.D."/>
            <person name="Konstantinidis K.T."/>
            <person name="Eloe-Fadrosh E.A."/>
            <person name="Kyrpides N.C."/>
            <person name="Woyke T."/>
        </authorList>
    </citation>
    <scope>NUCLEOTIDE SEQUENCE</scope>
    <source>
        <strain evidence="1">GVMAG-S-1101169-75</strain>
    </source>
</reference>
<organism evidence="1">
    <name type="scientific">viral metagenome</name>
    <dbReference type="NCBI Taxonomy" id="1070528"/>
    <lineage>
        <taxon>unclassified sequences</taxon>
        <taxon>metagenomes</taxon>
        <taxon>organismal metagenomes</taxon>
    </lineage>
</organism>
<evidence type="ECO:0000313" key="1">
    <source>
        <dbReference type="EMBL" id="QHU11819.1"/>
    </source>
</evidence>
<dbReference type="EMBL" id="MN740790">
    <property type="protein sequence ID" value="QHU11819.1"/>
    <property type="molecule type" value="Genomic_DNA"/>
</dbReference>
<name>A0A6C0K264_9ZZZZ</name>
<proteinExistence type="predicted"/>